<dbReference type="EMBL" id="AP022599">
    <property type="protein sequence ID" value="BBY81902.1"/>
    <property type="molecule type" value="Genomic_DNA"/>
</dbReference>
<dbReference type="SMART" id="SM00382">
    <property type="entry name" value="AAA"/>
    <property type="match status" value="1"/>
</dbReference>
<dbReference type="PANTHER" id="PTHR16305">
    <property type="entry name" value="TESTICULAR SOLUBLE ADENYLYL CYCLASE"/>
    <property type="match status" value="1"/>
</dbReference>
<evidence type="ECO:0000259" key="3">
    <source>
        <dbReference type="PROSITE" id="PS50125"/>
    </source>
</evidence>
<dbReference type="SMART" id="SM00044">
    <property type="entry name" value="CYCc"/>
    <property type="match status" value="1"/>
</dbReference>
<dbReference type="InterPro" id="IPR003593">
    <property type="entry name" value="AAA+_ATPase"/>
</dbReference>
<reference evidence="4 5" key="1">
    <citation type="journal article" date="2019" name="Emerg. Microbes Infect.">
        <title>Comprehensive subspecies identification of 175 nontuberculous mycobacteria species based on 7547 genomic profiles.</title>
        <authorList>
            <person name="Matsumoto Y."/>
            <person name="Kinjo T."/>
            <person name="Motooka D."/>
            <person name="Nabeya D."/>
            <person name="Jung N."/>
            <person name="Uechi K."/>
            <person name="Horii T."/>
            <person name="Iida T."/>
            <person name="Fujita J."/>
            <person name="Nakamura S."/>
        </authorList>
    </citation>
    <scope>NUCLEOTIDE SEQUENCE [LARGE SCALE GENOMIC DNA]</scope>
    <source>
        <strain evidence="4 5">JCM 6370</strain>
    </source>
</reference>
<dbReference type="GO" id="GO:0005524">
    <property type="term" value="F:ATP binding"/>
    <property type="evidence" value="ECO:0007669"/>
    <property type="project" value="UniProtKB-KW"/>
</dbReference>
<keyword evidence="5" id="KW-1185">Reference proteome</keyword>
<gene>
    <name evidence="4" type="ORF">MPUL_30600</name>
</gene>
<protein>
    <submittedName>
        <fullName evidence="4">Cyclase</fullName>
    </submittedName>
</protein>
<dbReference type="InterPro" id="IPR029787">
    <property type="entry name" value="Nucleotide_cyclase"/>
</dbReference>
<keyword evidence="1" id="KW-0547">Nucleotide-binding</keyword>
<dbReference type="RefSeq" id="WP_163901591.1">
    <property type="nucleotide sequence ID" value="NZ_AP022599.1"/>
</dbReference>
<dbReference type="InterPro" id="IPR027417">
    <property type="entry name" value="P-loop_NTPase"/>
</dbReference>
<dbReference type="GO" id="GO:0005737">
    <property type="term" value="C:cytoplasm"/>
    <property type="evidence" value="ECO:0007669"/>
    <property type="project" value="TreeGrafter"/>
</dbReference>
<organism evidence="4 5">
    <name type="scientific">Mycolicibacterium pulveris</name>
    <name type="common">Mycobacterium pulveris</name>
    <dbReference type="NCBI Taxonomy" id="36813"/>
    <lineage>
        <taxon>Bacteria</taxon>
        <taxon>Bacillati</taxon>
        <taxon>Actinomycetota</taxon>
        <taxon>Actinomycetes</taxon>
        <taxon>Mycobacteriales</taxon>
        <taxon>Mycobacteriaceae</taxon>
        <taxon>Mycolicibacterium</taxon>
    </lineage>
</organism>
<evidence type="ECO:0000313" key="5">
    <source>
        <dbReference type="Proteomes" id="UP000467252"/>
    </source>
</evidence>
<dbReference type="GO" id="GO:0035556">
    <property type="term" value="P:intracellular signal transduction"/>
    <property type="evidence" value="ECO:0007669"/>
    <property type="project" value="InterPro"/>
</dbReference>
<dbReference type="Proteomes" id="UP000467252">
    <property type="component" value="Chromosome"/>
</dbReference>
<dbReference type="GO" id="GO:0004016">
    <property type="term" value="F:adenylate cyclase activity"/>
    <property type="evidence" value="ECO:0007669"/>
    <property type="project" value="TreeGrafter"/>
</dbReference>
<dbReference type="AlphaFoldDB" id="A0A7I7UKE9"/>
<dbReference type="GO" id="GO:0009190">
    <property type="term" value="P:cyclic nucleotide biosynthetic process"/>
    <property type="evidence" value="ECO:0007669"/>
    <property type="project" value="InterPro"/>
</dbReference>
<accession>A0A7I7UKE9</accession>
<dbReference type="InterPro" id="IPR001054">
    <property type="entry name" value="A/G_cyclase"/>
</dbReference>
<dbReference type="CDD" id="cd07302">
    <property type="entry name" value="CHD"/>
    <property type="match status" value="1"/>
</dbReference>
<sequence>MTSTAAVCRSCGTGLRQNAKFCHECGAATPGARRAAEYKQVTVVFADVVRSMDIAATLDPERLREVMTSVVERSAAMVRRFGGGVVEYTGDGVMALFGAPVALEDHAFRACLAASAIQDEADRLAREVAKHDGVTLRLRVGLNSGRVIVGEIGSCSTRYAATGETIGLAQRMESAALPGAVLLSESTAHLVESTVTLADPEWVRVRGSDTPVRARRLVSVGGGDGLVGRADASLVGRGWEMAALDGLLDRAAGGRGGVVNVVGPAGIGKSRVAREVATTAAARGVEVFWTFCESHARDIPFHAVTRLLRAGSGVTDVAGDAARARLRTTVPADADPQDLLLLDDLLGVGDPEVRQPQIDPDARRRRLTALINSVTLARTKPALFVIEDAHWIDSVSESLLGDLLAVIPRSPSLVLITSRPEYGGALVRAQHAQTIALAPLGDSEMAALLSELLGDDSSVRELTTIIAERACGNPFFAEEMVRELVQRGELAGDRGHHVCRTAAADVAVPATVQAAIEARIDRMSPSSRRTLSAASVIGARFGLDLLTALQVDAAVDELLAAELIDRVRFAASPEYTFRHPLIRAVAYESQLKTTRAELHRRVAAVIEASAPAAADENAALIAEHLEAADELHAAYQWHMRAATWAVPRDIAAARQSWERAGAIADALPADEPDRTAMRIAPRTMLCGIAWRLHANVAEEHIEELRELCADAGDKASLAIGTAGLVLDRAFQGRIKEASRLASEAWALIDSLHDATLTVGLSFPVIYPKGHGGAWLEVLQWSQRAIDLADGDPSMGNFLFGSPLAIAFTTRAFSRYCMGLPGWFEDLRQGLALARSADPFAYATTVAYVYFPGIPLGVLAAHDRAMGEVEEALRIAERTGDNMALAFDRVILGLALAHRDTDAERNRGQELLAEIGKVFQRDEHSLSELRLLNAYLARERARCGDHDAALALVRAAIDELVREGQLLSWGIPATGVLVETLLDRAGEGDFTEAESAVERLASAPDDGGQAMRDIWLMKLRALLARARGDDATFRELAGRYQVMAQTLGFEGHIGWAEAMVKGRQ</sequence>
<dbReference type="SUPFAM" id="SSF52540">
    <property type="entry name" value="P-loop containing nucleoside triphosphate hydrolases"/>
    <property type="match status" value="1"/>
</dbReference>
<name>A0A7I7UKE9_MYCPV</name>
<evidence type="ECO:0000256" key="2">
    <source>
        <dbReference type="ARBA" id="ARBA00022840"/>
    </source>
</evidence>
<dbReference type="PANTHER" id="PTHR16305:SF28">
    <property type="entry name" value="GUANYLATE CYCLASE DOMAIN-CONTAINING PROTEIN"/>
    <property type="match status" value="1"/>
</dbReference>
<evidence type="ECO:0000256" key="1">
    <source>
        <dbReference type="ARBA" id="ARBA00022741"/>
    </source>
</evidence>
<dbReference type="Gene3D" id="3.30.70.1230">
    <property type="entry name" value="Nucleotide cyclase"/>
    <property type="match status" value="1"/>
</dbReference>
<proteinExistence type="predicted"/>
<evidence type="ECO:0000313" key="4">
    <source>
        <dbReference type="EMBL" id="BBY81902.1"/>
    </source>
</evidence>
<dbReference type="Gene3D" id="3.40.50.300">
    <property type="entry name" value="P-loop containing nucleotide triphosphate hydrolases"/>
    <property type="match status" value="1"/>
</dbReference>
<dbReference type="PROSITE" id="PS50125">
    <property type="entry name" value="GUANYLATE_CYCLASE_2"/>
    <property type="match status" value="1"/>
</dbReference>
<dbReference type="Pfam" id="PF00211">
    <property type="entry name" value="Guanylate_cyc"/>
    <property type="match status" value="1"/>
</dbReference>
<keyword evidence="2" id="KW-0067">ATP-binding</keyword>
<feature type="domain" description="Guanylate cyclase" evidence="3">
    <location>
        <begin position="42"/>
        <end position="173"/>
    </location>
</feature>
<dbReference type="Pfam" id="PF13191">
    <property type="entry name" value="AAA_16"/>
    <property type="match status" value="1"/>
</dbReference>
<dbReference type="SUPFAM" id="SSF55073">
    <property type="entry name" value="Nucleotide cyclase"/>
    <property type="match status" value="1"/>
</dbReference>
<dbReference type="InterPro" id="IPR041664">
    <property type="entry name" value="AAA_16"/>
</dbReference>